<comment type="caution">
    <text evidence="4">The sequence shown here is derived from an EMBL/GenBank/DDBJ whole genome shotgun (WGS) entry which is preliminary data.</text>
</comment>
<evidence type="ECO:0000313" key="5">
    <source>
        <dbReference type="Proteomes" id="UP001447008"/>
    </source>
</evidence>
<dbReference type="Gene3D" id="3.40.630.30">
    <property type="match status" value="1"/>
</dbReference>
<dbReference type="CDD" id="cd04301">
    <property type="entry name" value="NAT_SF"/>
    <property type="match status" value="1"/>
</dbReference>
<dbReference type="InterPro" id="IPR000182">
    <property type="entry name" value="GNAT_dom"/>
</dbReference>
<dbReference type="PANTHER" id="PTHR43072:SF23">
    <property type="entry name" value="UPF0039 PROTEIN C11D3.02C"/>
    <property type="match status" value="1"/>
</dbReference>
<protein>
    <submittedName>
        <fullName evidence="4">N-acetyltransferase family protein</fullName>
    </submittedName>
</protein>
<gene>
    <name evidence="4" type="ORF">WCN91_06125</name>
</gene>
<keyword evidence="5" id="KW-1185">Reference proteome</keyword>
<dbReference type="RefSeq" id="WP_342677303.1">
    <property type="nucleotide sequence ID" value="NZ_JBCGCU010000005.1"/>
</dbReference>
<dbReference type="InterPro" id="IPR016181">
    <property type="entry name" value="Acyl_CoA_acyltransferase"/>
</dbReference>
<evidence type="ECO:0000259" key="3">
    <source>
        <dbReference type="PROSITE" id="PS51186"/>
    </source>
</evidence>
<dbReference type="SUPFAM" id="SSF55729">
    <property type="entry name" value="Acyl-CoA N-acyltransferases (Nat)"/>
    <property type="match status" value="1"/>
</dbReference>
<keyword evidence="2" id="KW-0012">Acyltransferase</keyword>
<accession>A0ABU9MYG2</accession>
<dbReference type="Pfam" id="PF00583">
    <property type="entry name" value="Acetyltransf_1"/>
    <property type="match status" value="1"/>
</dbReference>
<dbReference type="PROSITE" id="PS51186">
    <property type="entry name" value="GNAT"/>
    <property type="match status" value="1"/>
</dbReference>
<proteinExistence type="predicted"/>
<feature type="domain" description="N-acetyltransferase" evidence="3">
    <location>
        <begin position="1"/>
        <end position="156"/>
    </location>
</feature>
<evidence type="ECO:0000256" key="2">
    <source>
        <dbReference type="ARBA" id="ARBA00023315"/>
    </source>
</evidence>
<reference evidence="4 5" key="1">
    <citation type="submission" date="2024-03" db="EMBL/GenBank/DDBJ databases">
        <title>Pseudoalteromonas qingdaonensis sp. nov., isolated from the intestines of marine benthic organisms.</title>
        <authorList>
            <person name="Lin X."/>
            <person name="Fang S."/>
            <person name="Hu X."/>
        </authorList>
    </citation>
    <scope>NUCLEOTIDE SEQUENCE [LARGE SCALE GENOMIC DNA]</scope>
    <source>
        <strain evidence="4 5">YIC-827</strain>
    </source>
</reference>
<dbReference type="EMBL" id="JBCGCU010000005">
    <property type="protein sequence ID" value="MEM0515003.1"/>
    <property type="molecule type" value="Genomic_DNA"/>
</dbReference>
<evidence type="ECO:0000313" key="4">
    <source>
        <dbReference type="EMBL" id="MEM0515003.1"/>
    </source>
</evidence>
<name>A0ABU9MYG2_9GAMM</name>
<dbReference type="PANTHER" id="PTHR43072">
    <property type="entry name" value="N-ACETYLTRANSFERASE"/>
    <property type="match status" value="1"/>
</dbReference>
<organism evidence="4 5">
    <name type="scientific">Pseudoalteromonas qingdaonensis</name>
    <dbReference type="NCBI Taxonomy" id="3131913"/>
    <lineage>
        <taxon>Bacteria</taxon>
        <taxon>Pseudomonadati</taxon>
        <taxon>Pseudomonadota</taxon>
        <taxon>Gammaproteobacteria</taxon>
        <taxon>Alteromonadales</taxon>
        <taxon>Pseudoalteromonadaceae</taxon>
        <taxon>Pseudoalteromonas</taxon>
    </lineage>
</organism>
<dbReference type="Proteomes" id="UP001447008">
    <property type="component" value="Unassembled WGS sequence"/>
</dbReference>
<keyword evidence="1" id="KW-0808">Transferase</keyword>
<sequence>MFVPAQIEDLPSIVAIYNQTIPSRMVTADTELVSVESRRQWFLSHNDKRPIYVCKDGDKVVGWLSFKSFYGRPAYEQTVEVAIYLCESVRGRGLGKLSLAFAEQQAHGLGVSNLLAFIFSHNTPSMQLFKQAGFSQWGELPKVAIMDGQSYNLTILGKCLVD</sequence>
<evidence type="ECO:0000256" key="1">
    <source>
        <dbReference type="ARBA" id="ARBA00022679"/>
    </source>
</evidence>